<dbReference type="OrthoDB" id="9776600at2"/>
<evidence type="ECO:0000313" key="7">
    <source>
        <dbReference type="EMBL" id="SDL93148.1"/>
    </source>
</evidence>
<dbReference type="PIRSF" id="PIRSF037238">
    <property type="entry name" value="Carboxypeptidase_G2"/>
    <property type="match status" value="1"/>
</dbReference>
<evidence type="ECO:0000259" key="6">
    <source>
        <dbReference type="Pfam" id="PF07687"/>
    </source>
</evidence>
<dbReference type="InterPro" id="IPR036264">
    <property type="entry name" value="Bact_exopeptidase_dim_dom"/>
</dbReference>
<name>A0A1G9P2U0_9BURK</name>
<dbReference type="InterPro" id="IPR017150">
    <property type="entry name" value="Pept_M20_glutamate_carboxypep"/>
</dbReference>
<protein>
    <submittedName>
        <fullName evidence="7">Glutamate carboxypeptidase</fullName>
    </submittedName>
</protein>
<dbReference type="GO" id="GO:0046872">
    <property type="term" value="F:metal ion binding"/>
    <property type="evidence" value="ECO:0007669"/>
    <property type="project" value="UniProtKB-KW"/>
</dbReference>
<dbReference type="SUPFAM" id="SSF53187">
    <property type="entry name" value="Zn-dependent exopeptidases"/>
    <property type="match status" value="1"/>
</dbReference>
<feature type="active site" description="Proton acceptor" evidence="5">
    <location>
        <position position="144"/>
    </location>
</feature>
<keyword evidence="2" id="KW-0479">Metal-binding</keyword>
<dbReference type="STRING" id="1527607.SAMN05428957_101167"/>
<dbReference type="PANTHER" id="PTHR43808:SF9">
    <property type="entry name" value="BLL0789 PROTEIN"/>
    <property type="match status" value="1"/>
</dbReference>
<dbReference type="CDD" id="cd03885">
    <property type="entry name" value="M20_CPDG2"/>
    <property type="match status" value="1"/>
</dbReference>
<dbReference type="InterPro" id="IPR011650">
    <property type="entry name" value="Peptidase_M20_dimer"/>
</dbReference>
<dbReference type="InterPro" id="IPR001261">
    <property type="entry name" value="ArgE/DapE_CS"/>
</dbReference>
<dbReference type="Gene3D" id="3.30.70.360">
    <property type="match status" value="1"/>
</dbReference>
<keyword evidence="4" id="KW-0862">Zinc</keyword>
<dbReference type="EMBL" id="FNHP01000001">
    <property type="protein sequence ID" value="SDL93148.1"/>
    <property type="molecule type" value="Genomic_DNA"/>
</dbReference>
<dbReference type="Pfam" id="PF07687">
    <property type="entry name" value="M20_dimer"/>
    <property type="match status" value="1"/>
</dbReference>
<feature type="domain" description="Peptidase M20 dimerisation" evidence="6">
    <location>
        <begin position="180"/>
        <end position="273"/>
    </location>
</feature>
<dbReference type="AlphaFoldDB" id="A0A1G9P2U0"/>
<feature type="active site" evidence="5">
    <location>
        <position position="84"/>
    </location>
</feature>
<dbReference type="Pfam" id="PF01546">
    <property type="entry name" value="Peptidase_M20"/>
    <property type="match status" value="1"/>
</dbReference>
<evidence type="ECO:0000256" key="3">
    <source>
        <dbReference type="ARBA" id="ARBA00022801"/>
    </source>
</evidence>
<proteinExistence type="predicted"/>
<evidence type="ECO:0000256" key="4">
    <source>
        <dbReference type="ARBA" id="ARBA00022833"/>
    </source>
</evidence>
<evidence type="ECO:0000256" key="5">
    <source>
        <dbReference type="PIRSR" id="PIRSR037238-1"/>
    </source>
</evidence>
<sequence length="378" mass="40328">MNVTTEQLVAGISEWMACESPSHDPQALWRMAELMRAHGAAGGLQARLDPVRATAEAPELPLLVFTNRAPGDTRPGLLILGHLDTVHPIGTLDVNPVRVEGDRLYGPGGYDMKAGVYLALTALRACARPGDTPLPVDMLVVPDEEVGSHASRASIEAYARNARYCLVAEPARANGGRCVTARKGTGTLQLQVQGVASHAGLAHEKGRSAIREMAHQVLALEAMTDYPRGITVSVGTIEGGTTSNTVPALCRCHVDFRFSDMVSADEIVQKMQALQPVGEGVQLKMEVDVNRPPMVRDDKVVALLERVQVSARAAGFELEEAPPTGGASDANFTSALGVPSLDALGADGDGAHTWHEHVLISTLATRTRFWHHLLTQLS</sequence>
<dbReference type="InterPro" id="IPR002933">
    <property type="entry name" value="Peptidase_M20"/>
</dbReference>
<organism evidence="7 8">
    <name type="scientific">Oryzisolibacter propanilivorax</name>
    <dbReference type="NCBI Taxonomy" id="1527607"/>
    <lineage>
        <taxon>Bacteria</taxon>
        <taxon>Pseudomonadati</taxon>
        <taxon>Pseudomonadota</taxon>
        <taxon>Betaproteobacteria</taxon>
        <taxon>Burkholderiales</taxon>
        <taxon>Comamonadaceae</taxon>
        <taxon>Oryzisolibacter</taxon>
    </lineage>
</organism>
<dbReference type="Gene3D" id="3.40.630.10">
    <property type="entry name" value="Zn peptidases"/>
    <property type="match status" value="1"/>
</dbReference>
<dbReference type="PROSITE" id="PS00758">
    <property type="entry name" value="ARGE_DAPE_CPG2_1"/>
    <property type="match status" value="1"/>
</dbReference>
<dbReference type="InterPro" id="IPR050072">
    <property type="entry name" value="Peptidase_M20A"/>
</dbReference>
<evidence type="ECO:0000256" key="1">
    <source>
        <dbReference type="ARBA" id="ARBA00001947"/>
    </source>
</evidence>
<dbReference type="RefSeq" id="WP_091565503.1">
    <property type="nucleotide sequence ID" value="NZ_FNHP01000001.1"/>
</dbReference>
<reference evidence="8" key="1">
    <citation type="submission" date="2016-10" db="EMBL/GenBank/DDBJ databases">
        <authorList>
            <person name="Varghese N."/>
            <person name="Submissions S."/>
        </authorList>
    </citation>
    <scope>NUCLEOTIDE SEQUENCE [LARGE SCALE GENOMIC DNA]</scope>
    <source>
        <strain evidence="8">EPL6</strain>
    </source>
</reference>
<keyword evidence="7" id="KW-0645">Protease</keyword>
<comment type="cofactor">
    <cofactor evidence="1">
        <name>Zn(2+)</name>
        <dbReference type="ChEBI" id="CHEBI:29105"/>
    </cofactor>
</comment>
<gene>
    <name evidence="7" type="ORF">SAMN05428957_101167</name>
</gene>
<keyword evidence="7" id="KW-0121">Carboxypeptidase</keyword>
<evidence type="ECO:0000313" key="8">
    <source>
        <dbReference type="Proteomes" id="UP000198552"/>
    </source>
</evidence>
<keyword evidence="8" id="KW-1185">Reference proteome</keyword>
<dbReference type="Proteomes" id="UP000198552">
    <property type="component" value="Unassembled WGS sequence"/>
</dbReference>
<evidence type="ECO:0000256" key="2">
    <source>
        <dbReference type="ARBA" id="ARBA00022723"/>
    </source>
</evidence>
<dbReference type="PANTHER" id="PTHR43808">
    <property type="entry name" value="ACETYLORNITHINE DEACETYLASE"/>
    <property type="match status" value="1"/>
</dbReference>
<dbReference type="GO" id="GO:0004180">
    <property type="term" value="F:carboxypeptidase activity"/>
    <property type="evidence" value="ECO:0007669"/>
    <property type="project" value="UniProtKB-KW"/>
</dbReference>
<accession>A0A1G9P2U0</accession>
<keyword evidence="3" id="KW-0378">Hydrolase</keyword>
<dbReference type="SUPFAM" id="SSF55031">
    <property type="entry name" value="Bacterial exopeptidase dimerisation domain"/>
    <property type="match status" value="1"/>
</dbReference>